<name>M3QSY2_HELPX</name>
<reference evidence="1 2" key="1">
    <citation type="submission" date="2012-11" db="EMBL/GenBank/DDBJ databases">
        <authorList>
            <person name="Weinstock G."/>
            <person name="Sodergren E."/>
            <person name="Lobos E.A."/>
            <person name="Fulton L."/>
            <person name="Fulton R."/>
            <person name="Courtney L."/>
            <person name="Fronick C."/>
            <person name="O'Laughlin M."/>
            <person name="Godfrey J."/>
            <person name="Wilson R.M."/>
            <person name="Miner T."/>
            <person name="Farmer C."/>
            <person name="Delehaunty K."/>
            <person name="Cordes M."/>
            <person name="Minx P."/>
            <person name="Tomlinson C."/>
            <person name="Chen J."/>
            <person name="Wollam A."/>
            <person name="Pepin K.H."/>
            <person name="Bhonagiri V."/>
            <person name="Zhang X."/>
            <person name="Suruliraj S."/>
            <person name="Antonio M."/>
            <person name="Secka O."/>
            <person name="Thomas J."/>
            <person name="Warren W."/>
            <person name="Mitreva M."/>
            <person name="Mardis E.R."/>
            <person name="Wilson R.K."/>
        </authorList>
    </citation>
    <scope>NUCLEOTIDE SEQUENCE [LARGE SCALE GENOMIC DNA]</scope>
    <source>
        <strain evidence="1 2">GAM260BSi</strain>
    </source>
</reference>
<evidence type="ECO:0000313" key="2">
    <source>
        <dbReference type="Proteomes" id="UP000012023"/>
    </source>
</evidence>
<dbReference type="EMBL" id="APDV01000069">
    <property type="protein sequence ID" value="EMH22422.1"/>
    <property type="molecule type" value="Genomic_DNA"/>
</dbReference>
<organism evidence="1 2">
    <name type="scientific">Helicobacter pylori GAM260BSi</name>
    <dbReference type="NCBI Taxonomy" id="1159046"/>
    <lineage>
        <taxon>Bacteria</taxon>
        <taxon>Pseudomonadati</taxon>
        <taxon>Campylobacterota</taxon>
        <taxon>Epsilonproteobacteria</taxon>
        <taxon>Campylobacterales</taxon>
        <taxon>Helicobacteraceae</taxon>
        <taxon>Helicobacter</taxon>
    </lineage>
</organism>
<protein>
    <submittedName>
        <fullName evidence="1">Uncharacterized protein</fullName>
    </submittedName>
</protein>
<proteinExistence type="predicted"/>
<dbReference type="HOGENOM" id="CLU_2973231_0_0_7"/>
<dbReference type="Proteomes" id="UP000012023">
    <property type="component" value="Unassembled WGS sequence"/>
</dbReference>
<accession>M3QSY2</accession>
<dbReference type="AlphaFoldDB" id="M3QSY2"/>
<gene>
    <name evidence="1" type="ORF">HMPREF1418_01084</name>
</gene>
<evidence type="ECO:0000313" key="1">
    <source>
        <dbReference type="EMBL" id="EMH22422.1"/>
    </source>
</evidence>
<dbReference type="PATRIC" id="fig|1159046.3.peg.1018"/>
<comment type="caution">
    <text evidence="1">The sequence shown here is derived from an EMBL/GenBank/DDBJ whole genome shotgun (WGS) entry which is preliminary data.</text>
</comment>
<sequence>MSISDKIKTLKSVFCNQNVKELGVNQAAISKLQNKVTKTPFLKNQNKLKTCVGFYFTL</sequence>